<dbReference type="FunFam" id="3.30.63.10:FF:000005">
    <property type="entry name" value="Guanylate kinase"/>
    <property type="match status" value="1"/>
</dbReference>
<dbReference type="InterPro" id="IPR020590">
    <property type="entry name" value="Guanylate_kinase_CS"/>
</dbReference>
<evidence type="ECO:0000256" key="11">
    <source>
        <dbReference type="ARBA" id="ARBA00030128"/>
    </source>
</evidence>
<comment type="function">
    <text evidence="1 13">Essential for recycling GMP and indirectly, cGMP.</text>
</comment>
<comment type="subcellular location">
    <subcellularLocation>
        <location evidence="2 13">Cytoplasm</location>
    </subcellularLocation>
</comment>
<dbReference type="PROSITE" id="PS00856">
    <property type="entry name" value="GUANYLATE_KINASE_1"/>
    <property type="match status" value="1"/>
</dbReference>
<keyword evidence="9 13" id="KW-0418">Kinase</keyword>
<dbReference type="Proteomes" id="UP000778970">
    <property type="component" value="Unassembled WGS sequence"/>
</dbReference>
<dbReference type="GO" id="GO:0005829">
    <property type="term" value="C:cytosol"/>
    <property type="evidence" value="ECO:0007669"/>
    <property type="project" value="TreeGrafter"/>
</dbReference>
<evidence type="ECO:0000256" key="5">
    <source>
        <dbReference type="ARBA" id="ARBA00016296"/>
    </source>
</evidence>
<evidence type="ECO:0000256" key="10">
    <source>
        <dbReference type="ARBA" id="ARBA00022840"/>
    </source>
</evidence>
<feature type="domain" description="Guanylate kinase-like" evidence="14">
    <location>
        <begin position="11"/>
        <end position="190"/>
    </location>
</feature>
<evidence type="ECO:0000256" key="4">
    <source>
        <dbReference type="ARBA" id="ARBA00012961"/>
    </source>
</evidence>
<keyword evidence="16" id="KW-1185">Reference proteome</keyword>
<dbReference type="PROSITE" id="PS50052">
    <property type="entry name" value="GUANYLATE_KINASE_2"/>
    <property type="match status" value="1"/>
</dbReference>
<reference evidence="15" key="1">
    <citation type="submission" date="2017-08" db="EMBL/GenBank/DDBJ databases">
        <authorList>
            <person name="Imhoff J.F."/>
            <person name="Rahn T."/>
            <person name="Kuenzel S."/>
            <person name="Neulinger S.C."/>
        </authorList>
    </citation>
    <scope>NUCLEOTIDE SEQUENCE</scope>
    <source>
        <strain evidence="15">DSM 9154</strain>
    </source>
</reference>
<evidence type="ECO:0000256" key="6">
    <source>
        <dbReference type="ARBA" id="ARBA00022490"/>
    </source>
</evidence>
<comment type="caution">
    <text evidence="15">The sequence shown here is derived from an EMBL/GenBank/DDBJ whole genome shotgun (WGS) entry which is preliminary data.</text>
</comment>
<dbReference type="InterPro" id="IPR008145">
    <property type="entry name" value="GK/Ca_channel_bsu"/>
</dbReference>
<gene>
    <name evidence="13" type="primary">gmk</name>
    <name evidence="15" type="ORF">CKO21_09590</name>
</gene>
<evidence type="ECO:0000256" key="8">
    <source>
        <dbReference type="ARBA" id="ARBA00022741"/>
    </source>
</evidence>
<dbReference type="PANTHER" id="PTHR23117">
    <property type="entry name" value="GUANYLATE KINASE-RELATED"/>
    <property type="match status" value="1"/>
</dbReference>
<dbReference type="Gene3D" id="3.30.63.10">
    <property type="entry name" value="Guanylate Kinase phosphate binding domain"/>
    <property type="match status" value="1"/>
</dbReference>
<evidence type="ECO:0000256" key="12">
    <source>
        <dbReference type="ARBA" id="ARBA00048594"/>
    </source>
</evidence>
<keyword evidence="7 13" id="KW-0808">Transferase</keyword>
<evidence type="ECO:0000259" key="14">
    <source>
        <dbReference type="PROSITE" id="PS50052"/>
    </source>
</evidence>
<organism evidence="15 16">
    <name type="scientific">Rhodovibrio salinarum</name>
    <dbReference type="NCBI Taxonomy" id="1087"/>
    <lineage>
        <taxon>Bacteria</taxon>
        <taxon>Pseudomonadati</taxon>
        <taxon>Pseudomonadota</taxon>
        <taxon>Alphaproteobacteria</taxon>
        <taxon>Rhodospirillales</taxon>
        <taxon>Rhodovibrionaceae</taxon>
        <taxon>Rhodovibrio</taxon>
    </lineage>
</organism>
<dbReference type="InterPro" id="IPR027417">
    <property type="entry name" value="P-loop_NTPase"/>
</dbReference>
<reference evidence="15" key="2">
    <citation type="journal article" date="2020" name="Microorganisms">
        <title>Osmotic Adaptation and Compatible Solute Biosynthesis of Phototrophic Bacteria as Revealed from Genome Analyses.</title>
        <authorList>
            <person name="Imhoff J.F."/>
            <person name="Rahn T."/>
            <person name="Kunzel S."/>
            <person name="Keller A."/>
            <person name="Neulinger S.C."/>
        </authorList>
    </citation>
    <scope>NUCLEOTIDE SEQUENCE</scope>
    <source>
        <strain evidence="15">DSM 9154</strain>
    </source>
</reference>
<dbReference type="SMART" id="SM00072">
    <property type="entry name" value="GuKc"/>
    <property type="match status" value="1"/>
</dbReference>
<dbReference type="SUPFAM" id="SSF52540">
    <property type="entry name" value="P-loop containing nucleoside triphosphate hydrolases"/>
    <property type="match status" value="1"/>
</dbReference>
<dbReference type="InterPro" id="IPR017665">
    <property type="entry name" value="Guanylate_kinase"/>
</dbReference>
<dbReference type="Gene3D" id="3.40.50.300">
    <property type="entry name" value="P-loop containing nucleotide triphosphate hydrolases"/>
    <property type="match status" value="1"/>
</dbReference>
<keyword evidence="8 13" id="KW-0547">Nucleotide-binding</keyword>
<dbReference type="EMBL" id="NRRE01000026">
    <property type="protein sequence ID" value="MBK1697497.1"/>
    <property type="molecule type" value="Genomic_DNA"/>
</dbReference>
<evidence type="ECO:0000256" key="13">
    <source>
        <dbReference type="HAMAP-Rule" id="MF_00328"/>
    </source>
</evidence>
<evidence type="ECO:0000313" key="15">
    <source>
        <dbReference type="EMBL" id="MBK1697497.1"/>
    </source>
</evidence>
<evidence type="ECO:0000313" key="16">
    <source>
        <dbReference type="Proteomes" id="UP000778970"/>
    </source>
</evidence>
<protein>
    <recommendedName>
        <fullName evidence="5 13">Guanylate kinase</fullName>
        <ecNumber evidence="4 13">2.7.4.8</ecNumber>
    </recommendedName>
    <alternativeName>
        <fullName evidence="11 13">GMP kinase</fullName>
    </alternativeName>
</protein>
<dbReference type="GO" id="GO:0005524">
    <property type="term" value="F:ATP binding"/>
    <property type="evidence" value="ECO:0007669"/>
    <property type="project" value="UniProtKB-UniRule"/>
</dbReference>
<name>A0A934UZS5_9PROT</name>
<evidence type="ECO:0000256" key="2">
    <source>
        <dbReference type="ARBA" id="ARBA00004496"/>
    </source>
</evidence>
<keyword evidence="10 13" id="KW-0067">ATP-binding</keyword>
<evidence type="ECO:0000256" key="1">
    <source>
        <dbReference type="ARBA" id="ARBA00003531"/>
    </source>
</evidence>
<comment type="similarity">
    <text evidence="3 13">Belongs to the guanylate kinase family.</text>
</comment>
<dbReference type="Pfam" id="PF00625">
    <property type="entry name" value="Guanylate_kin"/>
    <property type="match status" value="1"/>
</dbReference>
<accession>A0A934UZS5</accession>
<keyword evidence="6 13" id="KW-0963">Cytoplasm</keyword>
<evidence type="ECO:0000256" key="9">
    <source>
        <dbReference type="ARBA" id="ARBA00022777"/>
    </source>
</evidence>
<evidence type="ECO:0000256" key="3">
    <source>
        <dbReference type="ARBA" id="ARBA00005790"/>
    </source>
</evidence>
<dbReference type="GO" id="GO:0004385">
    <property type="term" value="F:GMP kinase activity"/>
    <property type="evidence" value="ECO:0007669"/>
    <property type="project" value="UniProtKB-UniRule"/>
</dbReference>
<feature type="binding site" evidence="13">
    <location>
        <begin position="18"/>
        <end position="25"/>
    </location>
    <ligand>
        <name>ATP</name>
        <dbReference type="ChEBI" id="CHEBI:30616"/>
    </ligand>
</feature>
<dbReference type="InterPro" id="IPR008144">
    <property type="entry name" value="Guanylate_kin-like_dom"/>
</dbReference>
<comment type="catalytic activity">
    <reaction evidence="12 13">
        <text>GMP + ATP = GDP + ADP</text>
        <dbReference type="Rhea" id="RHEA:20780"/>
        <dbReference type="ChEBI" id="CHEBI:30616"/>
        <dbReference type="ChEBI" id="CHEBI:58115"/>
        <dbReference type="ChEBI" id="CHEBI:58189"/>
        <dbReference type="ChEBI" id="CHEBI:456216"/>
        <dbReference type="EC" id="2.7.4.8"/>
    </reaction>
</comment>
<dbReference type="RefSeq" id="WP_027289236.1">
    <property type="nucleotide sequence ID" value="NZ_NRRE01000026.1"/>
</dbReference>
<evidence type="ECO:0000256" key="7">
    <source>
        <dbReference type="ARBA" id="ARBA00022679"/>
    </source>
</evidence>
<dbReference type="EC" id="2.7.4.8" evidence="4 13"/>
<dbReference type="NCBIfam" id="TIGR03263">
    <property type="entry name" value="guanyl_kin"/>
    <property type="match status" value="1"/>
</dbReference>
<proteinExistence type="inferred from homology"/>
<dbReference type="PANTHER" id="PTHR23117:SF13">
    <property type="entry name" value="GUANYLATE KINASE"/>
    <property type="match status" value="1"/>
</dbReference>
<dbReference type="HAMAP" id="MF_00328">
    <property type="entry name" value="Guanylate_kinase"/>
    <property type="match status" value="1"/>
</dbReference>
<sequence length="216" mass="24577">MVQDGLIQRRGLMLVLSSPSGAGKTTISRRLLADQDNLKLSISCTTRQQRPSEEEGIDYHFVDEATFQRMIEDGAFLEYAKVFGNYYGTPRQPVEAALARGEDVLFDIDWQGTQQVKERAGDDLVSVFILPPTKDALEYRLRTRAQDPEDVVRQRMAKASDEMSHYTEYDYIVVNEQVEKSVSRVTSILQAERLRRSRQTGLHAFVNQLVEDTAQA</sequence>
<dbReference type="AlphaFoldDB" id="A0A934UZS5"/>
<dbReference type="CDD" id="cd00071">
    <property type="entry name" value="GMPK"/>
    <property type="match status" value="1"/>
</dbReference>